<dbReference type="EMBL" id="BAABGY010000016">
    <property type="protein sequence ID" value="GAA4341766.1"/>
    <property type="molecule type" value="Genomic_DNA"/>
</dbReference>
<dbReference type="SMART" id="SM01008">
    <property type="entry name" value="Ald_Xan_dh_C"/>
    <property type="match status" value="1"/>
</dbReference>
<dbReference type="InterPro" id="IPR016208">
    <property type="entry name" value="Ald_Oxase/xanthine_DH-like"/>
</dbReference>
<dbReference type="Pfam" id="PF20256">
    <property type="entry name" value="MoCoBD_2"/>
    <property type="match status" value="1"/>
</dbReference>
<dbReference type="InterPro" id="IPR036856">
    <property type="entry name" value="Ald_Oxase/Xan_DH_a/b_sf"/>
</dbReference>
<dbReference type="PANTHER" id="PTHR11908:SF153">
    <property type="entry name" value="DEHYDROGENASE"/>
    <property type="match status" value="1"/>
</dbReference>
<dbReference type="SUPFAM" id="SSF56003">
    <property type="entry name" value="Molybdenum cofactor-binding domain"/>
    <property type="match status" value="1"/>
</dbReference>
<dbReference type="Gene3D" id="3.90.1170.50">
    <property type="entry name" value="Aldehyde oxidase/xanthine dehydrogenase, a/b hammerhead"/>
    <property type="match status" value="1"/>
</dbReference>
<accession>A0ABP8HNW5</accession>
<dbReference type="SUPFAM" id="SSF54665">
    <property type="entry name" value="CO dehydrogenase molybdoprotein N-domain-like"/>
    <property type="match status" value="1"/>
</dbReference>
<protein>
    <submittedName>
        <fullName evidence="2">Molybdopterin-dependent oxidoreductase</fullName>
    </submittedName>
</protein>
<evidence type="ECO:0000259" key="1">
    <source>
        <dbReference type="SMART" id="SM01008"/>
    </source>
</evidence>
<proteinExistence type="predicted"/>
<name>A0ABP8HNW5_9BACT</name>
<comment type="caution">
    <text evidence="2">The sequence shown here is derived from an EMBL/GenBank/DDBJ whole genome shotgun (WGS) entry which is preliminary data.</text>
</comment>
<dbReference type="Proteomes" id="UP001501725">
    <property type="component" value="Unassembled WGS sequence"/>
</dbReference>
<dbReference type="InterPro" id="IPR046867">
    <property type="entry name" value="AldOxase/xan_DH_MoCoBD2"/>
</dbReference>
<dbReference type="Pfam" id="PF02738">
    <property type="entry name" value="MoCoBD_1"/>
    <property type="match status" value="1"/>
</dbReference>
<reference evidence="3" key="1">
    <citation type="journal article" date="2019" name="Int. J. Syst. Evol. Microbiol.">
        <title>The Global Catalogue of Microorganisms (GCM) 10K type strain sequencing project: providing services to taxonomists for standard genome sequencing and annotation.</title>
        <authorList>
            <consortium name="The Broad Institute Genomics Platform"/>
            <consortium name="The Broad Institute Genome Sequencing Center for Infectious Disease"/>
            <person name="Wu L."/>
            <person name="Ma J."/>
        </authorList>
    </citation>
    <scope>NUCLEOTIDE SEQUENCE [LARGE SCALE GENOMIC DNA]</scope>
    <source>
        <strain evidence="3">JCM 17919</strain>
    </source>
</reference>
<sequence length="745" mass="80068">MNSFFFDNSGLPDLDRVDGKAKVTGTAEYAAEKDLPGLVYGVLVGSNVTKGTIKAIDTKAALAAPGVLAVISHVNSIKVPGYDQGGNPAKGRTGGAGLQVFNDNIIRFNGQPIALVVADTFERATHAASLVKAQYDKEAFLTDLEGARATRTPAEGPRFKDNIRGIPDAYKTAPVVLETEYFQPLEVHNPMELHATTVQWEGEKVTVWEKTQGVKSTQRSIMQAFGLPESSVQVYAHYVGGGFGSALRTWPHAIAALIGAKMVNRPLRLVLRRDQMFTLVGYRPETRQRIGLGATPDGKLVGITHEATSQTSNYETFTEGTVNISRSLYACPNVTTRYKVYPLELSTPTWMRGPGEATGAFALESALDELAYRLNIDPLELRLRNYTDTDPERNLPFSSKFLKEAYQLGADRIGWKDRNPAPRSMQQNGWLVGYGLGTGLFHASRNVAKAAARLYADGTLLVQSAVADSGPGTATAMTQIASDRMGIAPGKVTFQLGDSSLPPGPTQGGSTTTSTLGSAVFDVCRTLQQKLADLVKESPVFHTDKVHSVTLADLRFENGAIVLASDPARRITYGDALKAAGLAQLEATEESKGGDTMKNHSAFSYSVHFVKVRVHPRTGVVRTDRIVIAADAGTIVSPRQAESQMIGGAVGGLGMALTEEGVVDHRYGRWVNNNFADYHVPVHADVPPVEVLFVNKPDPLLNPTGAKGLGEIALIGFAAAMANAVHHATGKRIRSLPITPDKVLR</sequence>
<dbReference type="Gene3D" id="3.30.365.10">
    <property type="entry name" value="Aldehyde oxidase/xanthine dehydrogenase, molybdopterin binding domain"/>
    <property type="match status" value="4"/>
</dbReference>
<dbReference type="InterPro" id="IPR037165">
    <property type="entry name" value="AldOxase/xan_DH_Mopterin-bd_sf"/>
</dbReference>
<organism evidence="2 3">
    <name type="scientific">Flaviaesturariibacter amylovorans</name>
    <dbReference type="NCBI Taxonomy" id="1084520"/>
    <lineage>
        <taxon>Bacteria</taxon>
        <taxon>Pseudomonadati</taxon>
        <taxon>Bacteroidota</taxon>
        <taxon>Chitinophagia</taxon>
        <taxon>Chitinophagales</taxon>
        <taxon>Chitinophagaceae</taxon>
        <taxon>Flaviaestuariibacter</taxon>
    </lineage>
</organism>
<dbReference type="PANTHER" id="PTHR11908">
    <property type="entry name" value="XANTHINE DEHYDROGENASE"/>
    <property type="match status" value="1"/>
</dbReference>
<keyword evidence="3" id="KW-1185">Reference proteome</keyword>
<evidence type="ECO:0000313" key="2">
    <source>
        <dbReference type="EMBL" id="GAA4341766.1"/>
    </source>
</evidence>
<gene>
    <name evidence="2" type="ORF">GCM10023184_40460</name>
</gene>
<evidence type="ECO:0000313" key="3">
    <source>
        <dbReference type="Proteomes" id="UP001501725"/>
    </source>
</evidence>
<dbReference type="Pfam" id="PF01315">
    <property type="entry name" value="Ald_Xan_dh_C"/>
    <property type="match status" value="1"/>
</dbReference>
<feature type="domain" description="Aldehyde oxidase/xanthine dehydrogenase a/b hammerhead" evidence="1">
    <location>
        <begin position="24"/>
        <end position="139"/>
    </location>
</feature>
<dbReference type="RefSeq" id="WP_345257734.1">
    <property type="nucleotide sequence ID" value="NZ_BAABGY010000016.1"/>
</dbReference>
<dbReference type="InterPro" id="IPR008274">
    <property type="entry name" value="AldOxase/xan_DH_MoCoBD1"/>
</dbReference>
<dbReference type="InterPro" id="IPR000674">
    <property type="entry name" value="Ald_Oxase/Xan_DH_a/b"/>
</dbReference>